<gene>
    <name evidence="1" type="ORF">MGU_10840</name>
</gene>
<dbReference type="GO" id="GO:0004386">
    <property type="term" value="F:helicase activity"/>
    <property type="evidence" value="ECO:0007669"/>
    <property type="project" value="UniProtKB-KW"/>
</dbReference>
<comment type="caution">
    <text evidence="1">The sequence shown here is derived from an EMBL/GenBank/DDBJ whole genome shotgun (WGS) entry which is preliminary data.</text>
</comment>
<sequence>MEEKGINKADARQFGTSMFARTRQCIYTFMTRTGKEADKSLSPMDWMLETRTYGMKIWFTTTAGGVINWIGDQVIFRRIRFTIAELSGFMHAVLQEARNIIAELIMCGSEGIHALLVIV</sequence>
<evidence type="ECO:0000313" key="1">
    <source>
        <dbReference type="EMBL" id="KID81817.1"/>
    </source>
</evidence>
<keyword evidence="1" id="KW-0347">Helicase</keyword>
<dbReference type="EMBL" id="AZNH01000118">
    <property type="protein sequence ID" value="KID81817.1"/>
    <property type="molecule type" value="Genomic_DNA"/>
</dbReference>
<proteinExistence type="predicted"/>
<name>A0A0B4GPZ3_METGA</name>
<dbReference type="HOGENOM" id="CLU_2062033_0_0_1"/>
<organism evidence="1 2">
    <name type="scientific">Metarhizium guizhouense (strain ARSEF 977)</name>
    <dbReference type="NCBI Taxonomy" id="1276136"/>
    <lineage>
        <taxon>Eukaryota</taxon>
        <taxon>Fungi</taxon>
        <taxon>Dikarya</taxon>
        <taxon>Ascomycota</taxon>
        <taxon>Pezizomycotina</taxon>
        <taxon>Sordariomycetes</taxon>
        <taxon>Hypocreomycetidae</taxon>
        <taxon>Hypocreales</taxon>
        <taxon>Clavicipitaceae</taxon>
        <taxon>Metarhizium</taxon>
    </lineage>
</organism>
<keyword evidence="1" id="KW-0067">ATP-binding</keyword>
<accession>A0A0B4GPZ3</accession>
<reference evidence="1 2" key="1">
    <citation type="journal article" date="2014" name="Proc. Natl. Acad. Sci. U.S.A.">
        <title>Trajectory and genomic determinants of fungal-pathogen speciation and host adaptation.</title>
        <authorList>
            <person name="Hu X."/>
            <person name="Xiao G."/>
            <person name="Zheng P."/>
            <person name="Shang Y."/>
            <person name="Su Y."/>
            <person name="Zhang X."/>
            <person name="Liu X."/>
            <person name="Zhan S."/>
            <person name="St Leger R.J."/>
            <person name="Wang C."/>
        </authorList>
    </citation>
    <scope>NUCLEOTIDE SEQUENCE [LARGE SCALE GENOMIC DNA]</scope>
    <source>
        <strain evidence="1 2">ARSEF 977</strain>
    </source>
</reference>
<dbReference type="Proteomes" id="UP000031192">
    <property type="component" value="Unassembled WGS sequence"/>
</dbReference>
<keyword evidence="1" id="KW-0378">Hydrolase</keyword>
<protein>
    <submittedName>
        <fullName evidence="1">RecQ helicase TLH3</fullName>
    </submittedName>
</protein>
<keyword evidence="2" id="KW-1185">Reference proteome</keyword>
<keyword evidence="1" id="KW-0547">Nucleotide-binding</keyword>
<evidence type="ECO:0000313" key="2">
    <source>
        <dbReference type="Proteomes" id="UP000031192"/>
    </source>
</evidence>
<dbReference type="AlphaFoldDB" id="A0A0B4GPZ3"/>